<reference evidence="1 2" key="1">
    <citation type="submission" date="2013-07" db="EMBL/GenBank/DDBJ databases">
        <title>Genome sequence of Salmonella bongori N268-08 - a rare clinical isolate.</title>
        <authorList>
            <person name="Marti R."/>
            <person name="Hagens S."/>
            <person name="Loessner M.J."/>
            <person name="Klumpp J."/>
        </authorList>
    </citation>
    <scope>NUCLEOTIDE SEQUENCE [LARGE SCALE GENOMIC DNA]</scope>
    <source>
        <strain evidence="1 2">N268-08</strain>
    </source>
</reference>
<evidence type="ECO:0000313" key="1">
    <source>
        <dbReference type="EMBL" id="AGR60151.1"/>
    </source>
</evidence>
<sequence>MFVIKLMRFILRNNQKPLLMDCSLHKLNFKKMSLSDERYTFCLI</sequence>
<accession>S5MTT8</accession>
<gene>
    <name evidence="1" type="ORF">A464_2967</name>
</gene>
<dbReference type="AlphaFoldDB" id="S5MTT8"/>
<dbReference type="Proteomes" id="UP000015042">
    <property type="component" value="Chromosome"/>
</dbReference>
<evidence type="ECO:0000313" key="2">
    <source>
        <dbReference type="Proteomes" id="UP000015042"/>
    </source>
</evidence>
<dbReference type="EMBL" id="CP006608">
    <property type="protein sequence ID" value="AGR60151.1"/>
    <property type="molecule type" value="Genomic_DNA"/>
</dbReference>
<organism evidence="1 2">
    <name type="scientific">Salmonella bongori N268-08</name>
    <dbReference type="NCBI Taxonomy" id="1197719"/>
    <lineage>
        <taxon>Bacteria</taxon>
        <taxon>Pseudomonadati</taxon>
        <taxon>Pseudomonadota</taxon>
        <taxon>Gammaproteobacteria</taxon>
        <taxon>Enterobacterales</taxon>
        <taxon>Enterobacteriaceae</taxon>
        <taxon>Salmonella</taxon>
    </lineage>
</organism>
<dbReference type="HOGENOM" id="CLU_3221704_0_0_6"/>
<dbReference type="KEGG" id="sbz:A464_2967"/>
<name>S5MTT8_SALBN</name>
<protein>
    <submittedName>
        <fullName evidence="1">Uncharacterized protein</fullName>
    </submittedName>
</protein>
<proteinExistence type="predicted"/>